<gene>
    <name evidence="8" type="ORF">L207DRAFT_549530</name>
</gene>
<dbReference type="InterPro" id="IPR001128">
    <property type="entry name" value="Cyt_P450"/>
</dbReference>
<evidence type="ECO:0000256" key="4">
    <source>
        <dbReference type="ARBA" id="ARBA00022723"/>
    </source>
</evidence>
<dbReference type="InterPro" id="IPR017972">
    <property type="entry name" value="Cyt_P450_CS"/>
</dbReference>
<evidence type="ECO:0000256" key="3">
    <source>
        <dbReference type="ARBA" id="ARBA00022617"/>
    </source>
</evidence>
<dbReference type="InterPro" id="IPR002401">
    <property type="entry name" value="Cyt_P450_E_grp-I"/>
</dbReference>
<keyword evidence="4 6" id="KW-0479">Metal-binding</keyword>
<dbReference type="Pfam" id="PF00067">
    <property type="entry name" value="p450"/>
    <property type="match status" value="1"/>
</dbReference>
<keyword evidence="9" id="KW-1185">Reference proteome</keyword>
<dbReference type="SUPFAM" id="SSF48264">
    <property type="entry name" value="Cytochrome P450"/>
    <property type="match status" value="1"/>
</dbReference>
<keyword evidence="5 6" id="KW-0408">Iron</keyword>
<dbReference type="InterPro" id="IPR036396">
    <property type="entry name" value="Cyt_P450_sf"/>
</dbReference>
<name>A0A2J6QUT8_HYAVF</name>
<evidence type="ECO:0000313" key="8">
    <source>
        <dbReference type="EMBL" id="PMD30020.1"/>
    </source>
</evidence>
<dbReference type="Gene3D" id="1.10.630.10">
    <property type="entry name" value="Cytochrome P450"/>
    <property type="match status" value="1"/>
</dbReference>
<dbReference type="PRINTS" id="PR00385">
    <property type="entry name" value="P450"/>
</dbReference>
<dbReference type="GO" id="GO:0016705">
    <property type="term" value="F:oxidoreductase activity, acting on paired donors, with incorporation or reduction of molecular oxygen"/>
    <property type="evidence" value="ECO:0007669"/>
    <property type="project" value="InterPro"/>
</dbReference>
<evidence type="ECO:0000256" key="1">
    <source>
        <dbReference type="ARBA" id="ARBA00001971"/>
    </source>
</evidence>
<dbReference type="PRINTS" id="PR00463">
    <property type="entry name" value="EP450I"/>
</dbReference>
<dbReference type="PANTHER" id="PTHR24305:SF210">
    <property type="entry name" value="CYTOCHROME P450 MONOOXYGENASE ASQL-RELATED"/>
    <property type="match status" value="1"/>
</dbReference>
<keyword evidence="7" id="KW-0503">Monooxygenase</keyword>
<evidence type="ECO:0000313" key="9">
    <source>
        <dbReference type="Proteomes" id="UP000235786"/>
    </source>
</evidence>
<feature type="binding site" description="axial binding residue" evidence="6">
    <location>
        <position position="310"/>
    </location>
    <ligand>
        <name>heme</name>
        <dbReference type="ChEBI" id="CHEBI:30413"/>
    </ligand>
    <ligandPart>
        <name>Fe</name>
        <dbReference type="ChEBI" id="CHEBI:18248"/>
    </ligandPart>
</feature>
<dbReference type="AlphaFoldDB" id="A0A2J6QUT8"/>
<proteinExistence type="inferred from homology"/>
<evidence type="ECO:0000256" key="6">
    <source>
        <dbReference type="PIRSR" id="PIRSR602401-1"/>
    </source>
</evidence>
<dbReference type="GO" id="GO:0004497">
    <property type="term" value="F:monooxygenase activity"/>
    <property type="evidence" value="ECO:0007669"/>
    <property type="project" value="UniProtKB-KW"/>
</dbReference>
<evidence type="ECO:0000256" key="7">
    <source>
        <dbReference type="RuleBase" id="RU000461"/>
    </source>
</evidence>
<dbReference type="InterPro" id="IPR050121">
    <property type="entry name" value="Cytochrome_P450_monoxygenase"/>
</dbReference>
<dbReference type="GO" id="GO:0020037">
    <property type="term" value="F:heme binding"/>
    <property type="evidence" value="ECO:0007669"/>
    <property type="project" value="InterPro"/>
</dbReference>
<dbReference type="STRING" id="1149755.A0A2J6QUT8"/>
<accession>A0A2J6QUT8</accession>
<comment type="cofactor">
    <cofactor evidence="1 6">
        <name>heme</name>
        <dbReference type="ChEBI" id="CHEBI:30413"/>
    </cofactor>
</comment>
<dbReference type="GO" id="GO:0005506">
    <property type="term" value="F:iron ion binding"/>
    <property type="evidence" value="ECO:0007669"/>
    <property type="project" value="InterPro"/>
</dbReference>
<evidence type="ECO:0000256" key="2">
    <source>
        <dbReference type="ARBA" id="ARBA00010617"/>
    </source>
</evidence>
<dbReference type="EMBL" id="KZ613969">
    <property type="protein sequence ID" value="PMD30020.1"/>
    <property type="molecule type" value="Genomic_DNA"/>
</dbReference>
<protein>
    <submittedName>
        <fullName evidence="8">Cytochrome P450</fullName>
    </submittedName>
</protein>
<reference evidence="8 9" key="1">
    <citation type="submission" date="2016-04" db="EMBL/GenBank/DDBJ databases">
        <title>A degradative enzymes factory behind the ericoid mycorrhizal symbiosis.</title>
        <authorList>
            <consortium name="DOE Joint Genome Institute"/>
            <person name="Martino E."/>
            <person name="Morin E."/>
            <person name="Grelet G."/>
            <person name="Kuo A."/>
            <person name="Kohler A."/>
            <person name="Daghino S."/>
            <person name="Barry K."/>
            <person name="Choi C."/>
            <person name="Cichocki N."/>
            <person name="Clum A."/>
            <person name="Copeland A."/>
            <person name="Hainaut M."/>
            <person name="Haridas S."/>
            <person name="Labutti K."/>
            <person name="Lindquist E."/>
            <person name="Lipzen A."/>
            <person name="Khouja H.-R."/>
            <person name="Murat C."/>
            <person name="Ohm R."/>
            <person name="Olson A."/>
            <person name="Spatafora J."/>
            <person name="Veneault-Fourrey C."/>
            <person name="Henrissat B."/>
            <person name="Grigoriev I."/>
            <person name="Martin F."/>
            <person name="Perotto S."/>
        </authorList>
    </citation>
    <scope>NUCLEOTIDE SEQUENCE [LARGE SCALE GENOMIC DNA]</scope>
    <source>
        <strain evidence="8 9">F</strain>
    </source>
</reference>
<comment type="similarity">
    <text evidence="2 7">Belongs to the cytochrome P450 family.</text>
</comment>
<dbReference type="Proteomes" id="UP000235786">
    <property type="component" value="Unassembled WGS sequence"/>
</dbReference>
<evidence type="ECO:0000256" key="5">
    <source>
        <dbReference type="ARBA" id="ARBA00023004"/>
    </source>
</evidence>
<dbReference type="OrthoDB" id="1470350at2759"/>
<organism evidence="8 9">
    <name type="scientific">Hyaloscypha variabilis (strain UAMH 11265 / GT02V1 / F)</name>
    <name type="common">Meliniomyces variabilis</name>
    <dbReference type="NCBI Taxonomy" id="1149755"/>
    <lineage>
        <taxon>Eukaryota</taxon>
        <taxon>Fungi</taxon>
        <taxon>Dikarya</taxon>
        <taxon>Ascomycota</taxon>
        <taxon>Pezizomycotina</taxon>
        <taxon>Leotiomycetes</taxon>
        <taxon>Helotiales</taxon>
        <taxon>Hyaloscyphaceae</taxon>
        <taxon>Hyaloscypha</taxon>
        <taxon>Hyaloscypha variabilis</taxon>
    </lineage>
</organism>
<sequence>MAAYSACIVLYRLYFHPLAKYPGPLLARISPIPKTLSLLYGRIPFYIKACHDNRPGHKNFQKDPVHVGSVKSVRGVTTITMANDVDHARQRRALSHAFSTKALLEQEYIFLLWCIPNRIHGTRQSHLDYSREKIMKHHKDFLYYLMKQQDGGQLNLDEVIVNGALFIIAGTETTAGFLAGLFNQLLRPNNRHILTRLIVEIRSNFASDADLRFEELVKLPYLTAVIEEGLRIFPSAPIGFVRTVPSGGDTISGHFVPEGSTVSVCMWAATHSERNFKDPYVFRPERWLDKENATDKLGASNAFSLGPRGCIGRNLSYIEIRLIMGKLLWHNDIEMAGDN</sequence>
<dbReference type="PANTHER" id="PTHR24305">
    <property type="entry name" value="CYTOCHROME P450"/>
    <property type="match status" value="1"/>
</dbReference>
<dbReference type="PROSITE" id="PS00086">
    <property type="entry name" value="CYTOCHROME_P450"/>
    <property type="match status" value="1"/>
</dbReference>
<keyword evidence="3 6" id="KW-0349">Heme</keyword>
<keyword evidence="7" id="KW-0560">Oxidoreductase</keyword>